<proteinExistence type="predicted"/>
<reference evidence="1 2" key="1">
    <citation type="submission" date="2015-09" db="EMBL/GenBank/DDBJ databases">
        <authorList>
            <consortium name="Pathogen Informatics"/>
        </authorList>
    </citation>
    <scope>NUCLEOTIDE SEQUENCE [LARGE SCALE GENOMIC DNA]</scope>
    <source>
        <strain evidence="1 2">2789STDY5834956</strain>
    </source>
</reference>
<evidence type="ECO:0000313" key="1">
    <source>
        <dbReference type="EMBL" id="CUP64490.1"/>
    </source>
</evidence>
<name>A0A174Q0F1_9CLOT</name>
<dbReference type="EMBL" id="CZBO01000001">
    <property type="protein sequence ID" value="CUP64490.1"/>
    <property type="molecule type" value="Genomic_DNA"/>
</dbReference>
<organism evidence="1 2">
    <name type="scientific">Clostridium baratii</name>
    <dbReference type="NCBI Taxonomy" id="1561"/>
    <lineage>
        <taxon>Bacteria</taxon>
        <taxon>Bacillati</taxon>
        <taxon>Bacillota</taxon>
        <taxon>Clostridia</taxon>
        <taxon>Eubacteriales</taxon>
        <taxon>Clostridiaceae</taxon>
        <taxon>Clostridium</taxon>
    </lineage>
</organism>
<accession>A0A174Q0F1</accession>
<dbReference type="RefSeq" id="WP_263421716.1">
    <property type="nucleotide sequence ID" value="NZ_CZBO01000001.1"/>
</dbReference>
<protein>
    <submittedName>
        <fullName evidence="1">Uncharacterized protein</fullName>
    </submittedName>
</protein>
<gene>
    <name evidence="1" type="ORF">ERS852568_00262</name>
</gene>
<evidence type="ECO:0000313" key="2">
    <source>
        <dbReference type="Proteomes" id="UP000095563"/>
    </source>
</evidence>
<sequence>MEENKRIEEIKCEDKEEEIRRKQYIEDRDNMKLKYYKNLNIK</sequence>
<dbReference type="Proteomes" id="UP000095563">
    <property type="component" value="Unassembled WGS sequence"/>
</dbReference>
<dbReference type="AlphaFoldDB" id="A0A174Q0F1"/>